<comment type="caution">
    <text evidence="1">The sequence shown here is derived from an EMBL/GenBank/DDBJ whole genome shotgun (WGS) entry which is preliminary data.</text>
</comment>
<dbReference type="Proteomes" id="UP001381693">
    <property type="component" value="Unassembled WGS sequence"/>
</dbReference>
<organism evidence="1 2">
    <name type="scientific">Halocaridina rubra</name>
    <name type="common">Hawaiian red shrimp</name>
    <dbReference type="NCBI Taxonomy" id="373956"/>
    <lineage>
        <taxon>Eukaryota</taxon>
        <taxon>Metazoa</taxon>
        <taxon>Ecdysozoa</taxon>
        <taxon>Arthropoda</taxon>
        <taxon>Crustacea</taxon>
        <taxon>Multicrustacea</taxon>
        <taxon>Malacostraca</taxon>
        <taxon>Eumalacostraca</taxon>
        <taxon>Eucarida</taxon>
        <taxon>Decapoda</taxon>
        <taxon>Pleocyemata</taxon>
        <taxon>Caridea</taxon>
        <taxon>Atyoidea</taxon>
        <taxon>Atyidae</taxon>
        <taxon>Halocaridina</taxon>
    </lineage>
</organism>
<accession>A0AAN8XEY6</accession>
<dbReference type="EMBL" id="JAXCGZ010003775">
    <property type="protein sequence ID" value="KAK7083280.1"/>
    <property type="molecule type" value="Genomic_DNA"/>
</dbReference>
<gene>
    <name evidence="1" type="ORF">SK128_011246</name>
</gene>
<protein>
    <submittedName>
        <fullName evidence="1">Uncharacterized protein</fullName>
    </submittedName>
</protein>
<evidence type="ECO:0000313" key="2">
    <source>
        <dbReference type="Proteomes" id="UP001381693"/>
    </source>
</evidence>
<name>A0AAN8XEY6_HALRR</name>
<dbReference type="AlphaFoldDB" id="A0AAN8XEY6"/>
<keyword evidence="2" id="KW-1185">Reference proteome</keyword>
<proteinExistence type="predicted"/>
<evidence type="ECO:0000313" key="1">
    <source>
        <dbReference type="EMBL" id="KAK7083280.1"/>
    </source>
</evidence>
<sequence>MYQEENLKFDAEYVKALVLSANMPVHPHAEMLVSADWKIHAMFFSANTTSVIHRWTKLAGETALTLQDVQDWEKEKKSDLGYQSLLDEEIAMEVVGIQDYRSSSDE</sequence>
<reference evidence="1 2" key="1">
    <citation type="submission" date="2023-11" db="EMBL/GenBank/DDBJ databases">
        <title>Halocaridina rubra genome assembly.</title>
        <authorList>
            <person name="Smith C."/>
        </authorList>
    </citation>
    <scope>NUCLEOTIDE SEQUENCE [LARGE SCALE GENOMIC DNA]</scope>
    <source>
        <strain evidence="1">EP-1</strain>
        <tissue evidence="1">Whole</tissue>
    </source>
</reference>